<dbReference type="KEGG" id="pta:HPL003_00545"/>
<evidence type="ECO:0000313" key="2">
    <source>
        <dbReference type="Proteomes" id="UP000005876"/>
    </source>
</evidence>
<accession>G7VTL0</accession>
<dbReference type="AlphaFoldDB" id="G7VTL0"/>
<sequence length="59" mass="6620">MVCLNSPQSGSVFSTAGGNNKKNKLNTNIRYDIIDSTIDEFKSKNKSNFIFNLIVHLEL</sequence>
<organism evidence="1 2">
    <name type="scientific">Paenibacillus terrae (strain HPL-003)</name>
    <dbReference type="NCBI Taxonomy" id="985665"/>
    <lineage>
        <taxon>Bacteria</taxon>
        <taxon>Bacillati</taxon>
        <taxon>Bacillota</taxon>
        <taxon>Bacilli</taxon>
        <taxon>Bacillales</taxon>
        <taxon>Paenibacillaceae</taxon>
        <taxon>Paenibacillus</taxon>
    </lineage>
</organism>
<reference key="2">
    <citation type="submission" date="2011-11" db="EMBL/GenBank/DDBJ databases">
        <authorList>
            <person name="Shin S.H."/>
            <person name="Kim S."/>
            <person name="Kim J.Y."/>
        </authorList>
    </citation>
    <scope>NUCLEOTIDE SEQUENCE</scope>
    <source>
        <strain>HPL-003</strain>
    </source>
</reference>
<reference evidence="1 2" key="3">
    <citation type="journal article" date="2012" name="J. Bacteriol.">
        <title>Genome Sequence of Paenibacillus terrae HPL-003, a Xylanase-Producing Bacterium Isolated from Soil Found in Forest Residue.</title>
        <authorList>
            <person name="Shin S.H."/>
            <person name="Kim S."/>
            <person name="Kim J.Y."/>
            <person name="Song H.Y."/>
            <person name="Cho S.J."/>
            <person name="Kim D.R."/>
            <person name="Lee K.I."/>
            <person name="Lim H.K."/>
            <person name="Park N.J."/>
            <person name="Hwang I.T."/>
            <person name="Yang K.S."/>
        </authorList>
    </citation>
    <scope>NUCLEOTIDE SEQUENCE [LARGE SCALE GENOMIC DNA]</scope>
    <source>
        <strain evidence="1 2">HPL-003</strain>
    </source>
</reference>
<evidence type="ECO:0000313" key="1">
    <source>
        <dbReference type="EMBL" id="AET56893.1"/>
    </source>
</evidence>
<dbReference type="EMBL" id="CP003107">
    <property type="protein sequence ID" value="AET56893.1"/>
    <property type="molecule type" value="Genomic_DNA"/>
</dbReference>
<name>G7VTL0_PAETH</name>
<protein>
    <submittedName>
        <fullName evidence="1">Uncharacterized protein</fullName>
    </submittedName>
</protein>
<dbReference type="Proteomes" id="UP000005876">
    <property type="component" value="Chromosome"/>
</dbReference>
<reference evidence="2" key="1">
    <citation type="submission" date="2011-11" db="EMBL/GenBank/DDBJ databases">
        <title>Complete sequence of Paenibacillus terrae HPL-003.</title>
        <authorList>
            <person name="Shin S.H."/>
            <person name="Kim S."/>
            <person name="Kim J.Y."/>
        </authorList>
    </citation>
    <scope>NUCLEOTIDE SEQUENCE [LARGE SCALE GENOMIC DNA]</scope>
    <source>
        <strain evidence="2">HPL-003</strain>
    </source>
</reference>
<gene>
    <name evidence="1" type="ordered locus">HPL003_00545</name>
</gene>
<dbReference type="HOGENOM" id="CLU_2956336_0_0_9"/>
<proteinExistence type="predicted"/>